<comment type="caution">
    <text evidence="2">The sequence shown here is derived from an EMBL/GenBank/DDBJ whole genome shotgun (WGS) entry which is preliminary data.</text>
</comment>
<accession>A0A2T9ZD11</accession>
<evidence type="ECO:0000313" key="3">
    <source>
        <dbReference type="Proteomes" id="UP000245609"/>
    </source>
</evidence>
<name>A0A2T9ZD11_9FUNG</name>
<protein>
    <submittedName>
        <fullName evidence="2">Uncharacterized protein</fullName>
    </submittedName>
</protein>
<proteinExistence type="predicted"/>
<dbReference type="Proteomes" id="UP000245609">
    <property type="component" value="Unassembled WGS sequence"/>
</dbReference>
<evidence type="ECO:0000313" key="2">
    <source>
        <dbReference type="EMBL" id="PVV02452.1"/>
    </source>
</evidence>
<sequence>MGRMVVNILHNDTINVNKTYTNDDLLVSNLLFFVIANLESIRIVNEVPITGFTKIISKKTKKMINRRIKIENFGPGSNLDQGKSIYPDQNAPVLNPSDQAITEQKENLGL</sequence>
<evidence type="ECO:0000256" key="1">
    <source>
        <dbReference type="SAM" id="MobiDB-lite"/>
    </source>
</evidence>
<reference evidence="2 3" key="1">
    <citation type="journal article" date="2018" name="MBio">
        <title>Comparative Genomics Reveals the Core Gene Toolbox for the Fungus-Insect Symbiosis.</title>
        <authorList>
            <person name="Wang Y."/>
            <person name="Stata M."/>
            <person name="Wang W."/>
            <person name="Stajich J.E."/>
            <person name="White M.M."/>
            <person name="Moncalvo J.M."/>
        </authorList>
    </citation>
    <scope>NUCLEOTIDE SEQUENCE [LARGE SCALE GENOMIC DNA]</scope>
    <source>
        <strain evidence="2 3">SC-DP-2</strain>
    </source>
</reference>
<organism evidence="2 3">
    <name type="scientific">Smittium megazygosporum</name>
    <dbReference type="NCBI Taxonomy" id="133381"/>
    <lineage>
        <taxon>Eukaryota</taxon>
        <taxon>Fungi</taxon>
        <taxon>Fungi incertae sedis</taxon>
        <taxon>Zoopagomycota</taxon>
        <taxon>Kickxellomycotina</taxon>
        <taxon>Harpellomycetes</taxon>
        <taxon>Harpellales</taxon>
        <taxon>Legeriomycetaceae</taxon>
        <taxon>Smittium</taxon>
    </lineage>
</organism>
<keyword evidence="3" id="KW-1185">Reference proteome</keyword>
<feature type="region of interest" description="Disordered" evidence="1">
    <location>
        <begin position="74"/>
        <end position="98"/>
    </location>
</feature>
<dbReference type="EMBL" id="MBFS01000455">
    <property type="protein sequence ID" value="PVV02452.1"/>
    <property type="molecule type" value="Genomic_DNA"/>
</dbReference>
<gene>
    <name evidence="2" type="ORF">BB560_003093</name>
</gene>
<dbReference type="AlphaFoldDB" id="A0A2T9ZD11"/>